<name>A0ABR6RBN4_9BURK</name>
<evidence type="ECO:0000313" key="1">
    <source>
        <dbReference type="EMBL" id="MBB6576571.1"/>
    </source>
</evidence>
<comment type="caution">
    <text evidence="1">The sequence shown here is derived from an EMBL/GenBank/DDBJ whole genome shotgun (WGS) entry which is preliminary data.</text>
</comment>
<organism evidence="1 2">
    <name type="scientific">Comamonas odontotermitis</name>
    <dbReference type="NCBI Taxonomy" id="379895"/>
    <lineage>
        <taxon>Bacteria</taxon>
        <taxon>Pseudomonadati</taxon>
        <taxon>Pseudomonadota</taxon>
        <taxon>Betaproteobacteria</taxon>
        <taxon>Burkholderiales</taxon>
        <taxon>Comamonadaceae</taxon>
        <taxon>Comamonas</taxon>
    </lineage>
</organism>
<reference evidence="1 2" key="1">
    <citation type="submission" date="2020-08" db="EMBL/GenBank/DDBJ databases">
        <title>Functional genomics of gut bacteria from endangered species of beetles.</title>
        <authorList>
            <person name="Carlos-Shanley C."/>
        </authorList>
    </citation>
    <scope>NUCLEOTIDE SEQUENCE [LARGE SCALE GENOMIC DNA]</scope>
    <source>
        <strain evidence="1 2">S00124</strain>
    </source>
</reference>
<accession>A0ABR6RBN4</accession>
<dbReference type="Proteomes" id="UP000562492">
    <property type="component" value="Unassembled WGS sequence"/>
</dbReference>
<protein>
    <submittedName>
        <fullName evidence="1">Uncharacterized protein</fullName>
    </submittedName>
</protein>
<sequence>MLELYGAAAFAFAKPCLSLCQSPENPKNLFAIRHLFGAVACVDQVAPNPLFRNQ</sequence>
<keyword evidence="2" id="KW-1185">Reference proteome</keyword>
<gene>
    <name evidence="1" type="ORF">HNP33_000619</name>
</gene>
<dbReference type="EMBL" id="JACHKZ010000002">
    <property type="protein sequence ID" value="MBB6576571.1"/>
    <property type="molecule type" value="Genomic_DNA"/>
</dbReference>
<proteinExistence type="predicted"/>
<evidence type="ECO:0000313" key="2">
    <source>
        <dbReference type="Proteomes" id="UP000562492"/>
    </source>
</evidence>